<keyword evidence="1" id="KW-0472">Membrane</keyword>
<evidence type="ECO:0000256" key="2">
    <source>
        <dbReference type="SAM" id="SignalP"/>
    </source>
</evidence>
<keyword evidence="2" id="KW-0732">Signal</keyword>
<dbReference type="Proteomes" id="UP000297245">
    <property type="component" value="Unassembled WGS sequence"/>
</dbReference>
<sequence>MFFRVDSVVFSLFIVLNVIAPLVNSAPAVQDIEKRDIVGDITGGAASVFGEVTSGAASVFEDLTSIAPGVLQSVTSIGDKAVTIITSEGGPAFTLAESGAGVATSFAGHEFTVATAAIASATSNHSNAALSSRLLPSGMPYAGLGSMMAGIFIGATWVLM</sequence>
<dbReference type="EMBL" id="ML179688">
    <property type="protein sequence ID" value="THU83066.1"/>
    <property type="molecule type" value="Genomic_DNA"/>
</dbReference>
<name>A0A4S8L3G0_DENBC</name>
<reference evidence="3 4" key="1">
    <citation type="journal article" date="2019" name="Nat. Ecol. Evol.">
        <title>Megaphylogeny resolves global patterns of mushroom evolution.</title>
        <authorList>
            <person name="Varga T."/>
            <person name="Krizsan K."/>
            <person name="Foldi C."/>
            <person name="Dima B."/>
            <person name="Sanchez-Garcia M."/>
            <person name="Sanchez-Ramirez S."/>
            <person name="Szollosi G.J."/>
            <person name="Szarkandi J.G."/>
            <person name="Papp V."/>
            <person name="Albert L."/>
            <person name="Andreopoulos W."/>
            <person name="Angelini C."/>
            <person name="Antonin V."/>
            <person name="Barry K.W."/>
            <person name="Bougher N.L."/>
            <person name="Buchanan P."/>
            <person name="Buyck B."/>
            <person name="Bense V."/>
            <person name="Catcheside P."/>
            <person name="Chovatia M."/>
            <person name="Cooper J."/>
            <person name="Damon W."/>
            <person name="Desjardin D."/>
            <person name="Finy P."/>
            <person name="Geml J."/>
            <person name="Haridas S."/>
            <person name="Hughes K."/>
            <person name="Justo A."/>
            <person name="Karasinski D."/>
            <person name="Kautmanova I."/>
            <person name="Kiss B."/>
            <person name="Kocsube S."/>
            <person name="Kotiranta H."/>
            <person name="LaButti K.M."/>
            <person name="Lechner B.E."/>
            <person name="Liimatainen K."/>
            <person name="Lipzen A."/>
            <person name="Lukacs Z."/>
            <person name="Mihaltcheva S."/>
            <person name="Morgado L.N."/>
            <person name="Niskanen T."/>
            <person name="Noordeloos M.E."/>
            <person name="Ohm R.A."/>
            <person name="Ortiz-Santana B."/>
            <person name="Ovrebo C."/>
            <person name="Racz N."/>
            <person name="Riley R."/>
            <person name="Savchenko A."/>
            <person name="Shiryaev A."/>
            <person name="Soop K."/>
            <person name="Spirin V."/>
            <person name="Szebenyi C."/>
            <person name="Tomsovsky M."/>
            <person name="Tulloss R.E."/>
            <person name="Uehling J."/>
            <person name="Grigoriev I.V."/>
            <person name="Vagvolgyi C."/>
            <person name="Papp T."/>
            <person name="Martin F.M."/>
            <person name="Miettinen O."/>
            <person name="Hibbett D.S."/>
            <person name="Nagy L.G."/>
        </authorList>
    </citation>
    <scope>NUCLEOTIDE SEQUENCE [LARGE SCALE GENOMIC DNA]</scope>
    <source>
        <strain evidence="3 4">CBS 962.96</strain>
    </source>
</reference>
<dbReference type="AlphaFoldDB" id="A0A4S8L3G0"/>
<organism evidence="3 4">
    <name type="scientific">Dendrothele bispora (strain CBS 962.96)</name>
    <dbReference type="NCBI Taxonomy" id="1314807"/>
    <lineage>
        <taxon>Eukaryota</taxon>
        <taxon>Fungi</taxon>
        <taxon>Dikarya</taxon>
        <taxon>Basidiomycota</taxon>
        <taxon>Agaricomycotina</taxon>
        <taxon>Agaricomycetes</taxon>
        <taxon>Agaricomycetidae</taxon>
        <taxon>Agaricales</taxon>
        <taxon>Agaricales incertae sedis</taxon>
        <taxon>Dendrothele</taxon>
    </lineage>
</organism>
<protein>
    <submittedName>
        <fullName evidence="3">Uncharacterized protein</fullName>
    </submittedName>
</protein>
<evidence type="ECO:0000313" key="3">
    <source>
        <dbReference type="EMBL" id="THU83066.1"/>
    </source>
</evidence>
<proteinExistence type="predicted"/>
<evidence type="ECO:0000313" key="4">
    <source>
        <dbReference type="Proteomes" id="UP000297245"/>
    </source>
</evidence>
<gene>
    <name evidence="3" type="ORF">K435DRAFT_871660</name>
</gene>
<accession>A0A4S8L3G0</accession>
<feature type="signal peptide" evidence="2">
    <location>
        <begin position="1"/>
        <end position="25"/>
    </location>
</feature>
<keyword evidence="1" id="KW-0812">Transmembrane</keyword>
<feature type="transmembrane region" description="Helical" evidence="1">
    <location>
        <begin position="139"/>
        <end position="159"/>
    </location>
</feature>
<dbReference type="OrthoDB" id="4095724at2759"/>
<feature type="chain" id="PRO_5020791430" evidence="2">
    <location>
        <begin position="26"/>
        <end position="160"/>
    </location>
</feature>
<keyword evidence="4" id="KW-1185">Reference proteome</keyword>
<keyword evidence="1" id="KW-1133">Transmembrane helix</keyword>
<evidence type="ECO:0000256" key="1">
    <source>
        <dbReference type="SAM" id="Phobius"/>
    </source>
</evidence>